<protein>
    <submittedName>
        <fullName evidence="1">Uncharacterized protein</fullName>
    </submittedName>
</protein>
<gene>
    <name evidence="2" type="ORF">BZL29_0365</name>
    <name evidence="1" type="ORF">BZL30_7479</name>
</gene>
<evidence type="ECO:0000313" key="3">
    <source>
        <dbReference type="Proteomes" id="UP000188532"/>
    </source>
</evidence>
<comment type="caution">
    <text evidence="1">The sequence shown here is derived from an EMBL/GenBank/DDBJ whole genome shotgun (WGS) entry which is preliminary data.</text>
</comment>
<proteinExistence type="predicted"/>
<organism evidence="1 4">
    <name type="scientific">Mycobacterium kansasii</name>
    <dbReference type="NCBI Taxonomy" id="1768"/>
    <lineage>
        <taxon>Bacteria</taxon>
        <taxon>Bacillati</taxon>
        <taxon>Actinomycetota</taxon>
        <taxon>Actinomycetes</taxon>
        <taxon>Mycobacteriales</taxon>
        <taxon>Mycobacteriaceae</taxon>
        <taxon>Mycobacterium</taxon>
    </lineage>
</organism>
<dbReference type="AlphaFoldDB" id="A0A1V3WKL1"/>
<reference evidence="3 4" key="1">
    <citation type="submission" date="2017-02" db="EMBL/GenBank/DDBJ databases">
        <title>Complete genome sequences of Mycobacterium kansasii strains isolated from rhesus macaques.</title>
        <authorList>
            <person name="Panda A."/>
            <person name="Nagaraj S."/>
            <person name="Zhao X."/>
            <person name="Tettelin H."/>
            <person name="Detolla L.J."/>
        </authorList>
    </citation>
    <scope>NUCLEOTIDE SEQUENCE [LARGE SCALE GENOMIC DNA]</scope>
    <source>
        <strain evidence="2 3">11-3469</strain>
        <strain evidence="1 4">11-3813</strain>
    </source>
</reference>
<dbReference type="EMBL" id="MVBN01000001">
    <property type="protein sequence ID" value="OOK83268.1"/>
    <property type="molecule type" value="Genomic_DNA"/>
</dbReference>
<sequence>MASRQFLTDTTTTDLGPDLAVDFGPFPIAFRRPVLGRAF</sequence>
<dbReference type="Proteomes" id="UP000188532">
    <property type="component" value="Unassembled WGS sequence"/>
</dbReference>
<evidence type="ECO:0000313" key="2">
    <source>
        <dbReference type="EMBL" id="OOK83268.1"/>
    </source>
</evidence>
<dbReference type="EMBL" id="MVBM01000008">
    <property type="protein sequence ID" value="OOK67507.1"/>
    <property type="molecule type" value="Genomic_DNA"/>
</dbReference>
<evidence type="ECO:0000313" key="1">
    <source>
        <dbReference type="EMBL" id="OOK67507.1"/>
    </source>
</evidence>
<name>A0A1V3WKL1_MYCKA</name>
<accession>A0A1V3WKL1</accession>
<dbReference type="Proteomes" id="UP000189229">
    <property type="component" value="Unassembled WGS sequence"/>
</dbReference>
<evidence type="ECO:0000313" key="4">
    <source>
        <dbReference type="Proteomes" id="UP000189229"/>
    </source>
</evidence>